<keyword evidence="2" id="KW-1185">Reference proteome</keyword>
<reference evidence="1" key="1">
    <citation type="submission" date="2018-11" db="EMBL/GenBank/DDBJ databases">
        <authorList>
            <consortium name="Pathogen Informatics"/>
        </authorList>
    </citation>
    <scope>NUCLEOTIDE SEQUENCE</scope>
</reference>
<sequence length="84" mass="9594">MYNISKSTRLQQKHSNRAEISINGCRQNRLSASRLYTICFEDKQRSGLKRSRTQKSCSSASFAVHFSARSVTARHLSQHSDLFS</sequence>
<comment type="caution">
    <text evidence="1">The sequence shown here is derived from an EMBL/GenBank/DDBJ whole genome shotgun (WGS) entry which is preliminary data.</text>
</comment>
<proteinExistence type="predicted"/>
<accession>A0A448WGA5</accession>
<dbReference type="AlphaFoldDB" id="A0A448WGA5"/>
<organism evidence="1 2">
    <name type="scientific">Protopolystoma xenopodis</name>
    <dbReference type="NCBI Taxonomy" id="117903"/>
    <lineage>
        <taxon>Eukaryota</taxon>
        <taxon>Metazoa</taxon>
        <taxon>Spiralia</taxon>
        <taxon>Lophotrochozoa</taxon>
        <taxon>Platyhelminthes</taxon>
        <taxon>Monogenea</taxon>
        <taxon>Polyopisthocotylea</taxon>
        <taxon>Polystomatidea</taxon>
        <taxon>Polystomatidae</taxon>
        <taxon>Protopolystoma</taxon>
    </lineage>
</organism>
<evidence type="ECO:0000313" key="1">
    <source>
        <dbReference type="EMBL" id="VEL10929.1"/>
    </source>
</evidence>
<evidence type="ECO:0000313" key="2">
    <source>
        <dbReference type="Proteomes" id="UP000784294"/>
    </source>
</evidence>
<dbReference type="Proteomes" id="UP000784294">
    <property type="component" value="Unassembled WGS sequence"/>
</dbReference>
<gene>
    <name evidence="1" type="ORF">PXEA_LOCUS4369</name>
</gene>
<protein>
    <submittedName>
        <fullName evidence="1">Uncharacterized protein</fullName>
    </submittedName>
</protein>
<dbReference type="EMBL" id="CAAALY010010313">
    <property type="protein sequence ID" value="VEL10929.1"/>
    <property type="molecule type" value="Genomic_DNA"/>
</dbReference>
<name>A0A448WGA5_9PLAT</name>